<comment type="caution">
    <text evidence="2">The sequence shown here is derived from an EMBL/GenBank/DDBJ whole genome shotgun (WGS) entry which is preliminary data.</text>
</comment>
<dbReference type="EMBL" id="BMZC01000006">
    <property type="protein sequence ID" value="GGZ66411.1"/>
    <property type="molecule type" value="Genomic_DNA"/>
</dbReference>
<reference evidence="2" key="1">
    <citation type="journal article" date="2014" name="Int. J. Syst. Evol. Microbiol.">
        <title>Complete genome sequence of Corynebacterium casei LMG S-19264T (=DSM 44701T), isolated from a smear-ripened cheese.</title>
        <authorList>
            <consortium name="US DOE Joint Genome Institute (JGI-PGF)"/>
            <person name="Walter F."/>
            <person name="Albersmeier A."/>
            <person name="Kalinowski J."/>
            <person name="Ruckert C."/>
        </authorList>
    </citation>
    <scope>NUCLEOTIDE SEQUENCE</scope>
    <source>
        <strain evidence="2">KCTC 32337</strain>
    </source>
</reference>
<protein>
    <submittedName>
        <fullName evidence="2">GumL protein</fullName>
    </submittedName>
</protein>
<name>A0A8H9IDL2_9ALTE</name>
<evidence type="ECO:0000259" key="1">
    <source>
        <dbReference type="Pfam" id="PF04230"/>
    </source>
</evidence>
<evidence type="ECO:0000313" key="3">
    <source>
        <dbReference type="Proteomes" id="UP000622604"/>
    </source>
</evidence>
<reference evidence="2" key="2">
    <citation type="submission" date="2020-09" db="EMBL/GenBank/DDBJ databases">
        <authorList>
            <person name="Sun Q."/>
            <person name="Kim S."/>
        </authorList>
    </citation>
    <scope>NUCLEOTIDE SEQUENCE</scope>
    <source>
        <strain evidence="2">KCTC 32337</strain>
    </source>
</reference>
<accession>A0A8H9IDL2</accession>
<dbReference type="InterPro" id="IPR007345">
    <property type="entry name" value="Polysacch_pyruvyl_Trfase"/>
</dbReference>
<feature type="domain" description="Polysaccharide pyruvyl transferase" evidence="1">
    <location>
        <begin position="52"/>
        <end position="215"/>
    </location>
</feature>
<sequence length="275" mass="31105">MKIFSGKPDDRYNQNKIDKQARNLAYFWQPKTEAPNIGDYLALDIVQQMLHLKNRFVLDKINKKNKLLSIGSVLHFAQDGDVLWGTGRNGKLDEKVHTFSSLDVRSVRGPLTRDYLLSKGISCPEVYGDPAIIAPLFYPEKLMCPNGPSQEFVIVPQLNDDISFYKGYEDLLVSPRMYPGEFIQSISKAKTVISSSLHGVILAEAYGRNAIFLDSGSGETRFKYDDYYQGTGRSSYHVTAHIEEAKTMDSAPIPDLETRQKALVNVFPYELWPLN</sequence>
<dbReference type="RefSeq" id="WP_013754493.1">
    <property type="nucleotide sequence ID" value="NZ_BMZC01000006.1"/>
</dbReference>
<organism evidence="2 3">
    <name type="scientific">Paraglaciecola chathamensis</name>
    <dbReference type="NCBI Taxonomy" id="368405"/>
    <lineage>
        <taxon>Bacteria</taxon>
        <taxon>Pseudomonadati</taxon>
        <taxon>Pseudomonadota</taxon>
        <taxon>Gammaproteobacteria</taxon>
        <taxon>Alteromonadales</taxon>
        <taxon>Alteromonadaceae</taxon>
        <taxon>Paraglaciecola</taxon>
    </lineage>
</organism>
<proteinExistence type="predicted"/>
<dbReference type="AlphaFoldDB" id="A0A8H9IDL2"/>
<dbReference type="Pfam" id="PF04230">
    <property type="entry name" value="PS_pyruv_trans"/>
    <property type="match status" value="1"/>
</dbReference>
<dbReference type="Proteomes" id="UP000622604">
    <property type="component" value="Unassembled WGS sequence"/>
</dbReference>
<gene>
    <name evidence="2" type="primary">gumL</name>
    <name evidence="2" type="ORF">GCM10011274_26140</name>
</gene>
<evidence type="ECO:0000313" key="2">
    <source>
        <dbReference type="EMBL" id="GGZ66411.1"/>
    </source>
</evidence>